<keyword evidence="3" id="KW-0804">Transcription</keyword>
<dbReference type="PROSITE" id="PS01081">
    <property type="entry name" value="HTH_TETR_1"/>
    <property type="match status" value="1"/>
</dbReference>
<dbReference type="PANTHER" id="PTHR30055">
    <property type="entry name" value="HTH-TYPE TRANSCRIPTIONAL REGULATOR RUTR"/>
    <property type="match status" value="1"/>
</dbReference>
<dbReference type="SUPFAM" id="SSF46689">
    <property type="entry name" value="Homeodomain-like"/>
    <property type="match status" value="1"/>
</dbReference>
<reference evidence="7" key="1">
    <citation type="journal article" date="2019" name="Int. J. Syst. Evol. Microbiol.">
        <title>The Global Catalogue of Microorganisms (GCM) 10K type strain sequencing project: providing services to taxonomists for standard genome sequencing and annotation.</title>
        <authorList>
            <consortium name="The Broad Institute Genomics Platform"/>
            <consortium name="The Broad Institute Genome Sequencing Center for Infectious Disease"/>
            <person name="Wu L."/>
            <person name="Ma J."/>
        </authorList>
    </citation>
    <scope>NUCLEOTIDE SEQUENCE [LARGE SCALE GENOMIC DNA]</scope>
    <source>
        <strain evidence="7">JCM 9377</strain>
    </source>
</reference>
<evidence type="ECO:0000313" key="7">
    <source>
        <dbReference type="Proteomes" id="UP001501237"/>
    </source>
</evidence>
<accession>A0ABP6QBB2</accession>
<gene>
    <name evidence="6" type="ORF">GCM10010468_40160</name>
</gene>
<evidence type="ECO:0000256" key="3">
    <source>
        <dbReference type="ARBA" id="ARBA00023163"/>
    </source>
</evidence>
<dbReference type="RefSeq" id="WP_344830404.1">
    <property type="nucleotide sequence ID" value="NZ_BAAAUV010000009.1"/>
</dbReference>
<keyword evidence="1" id="KW-0805">Transcription regulation</keyword>
<sequence length="197" mass="21602">MTEAVLTPDRILDAAEDVLRRFGPAKATVLDVARALNVSHGSVYRHFKTKAALRDAVTERWLARVSTRLREITAAGGDAQDRLRQWLDTLVECKHRLARTDPELFATYTRLTDETREVVTAHVADLAAQLGRIIADGNDQGLFAAPDPLLAGRAVLSATARFHNPVNIAEWSDPALSADYAAVLDLLLNGLRTGRPE</sequence>
<dbReference type="InterPro" id="IPR023772">
    <property type="entry name" value="DNA-bd_HTH_TetR-type_CS"/>
</dbReference>
<evidence type="ECO:0000256" key="2">
    <source>
        <dbReference type="ARBA" id="ARBA00023125"/>
    </source>
</evidence>
<dbReference type="Pfam" id="PF00440">
    <property type="entry name" value="TetR_N"/>
    <property type="match status" value="1"/>
</dbReference>
<organism evidence="6 7">
    <name type="scientific">Actinocorallia longicatena</name>
    <dbReference type="NCBI Taxonomy" id="111803"/>
    <lineage>
        <taxon>Bacteria</taxon>
        <taxon>Bacillati</taxon>
        <taxon>Actinomycetota</taxon>
        <taxon>Actinomycetes</taxon>
        <taxon>Streptosporangiales</taxon>
        <taxon>Thermomonosporaceae</taxon>
        <taxon>Actinocorallia</taxon>
    </lineage>
</organism>
<comment type="caution">
    <text evidence="6">The sequence shown here is derived from an EMBL/GenBank/DDBJ whole genome shotgun (WGS) entry which is preliminary data.</text>
</comment>
<dbReference type="InterPro" id="IPR001647">
    <property type="entry name" value="HTH_TetR"/>
</dbReference>
<dbReference type="Gene3D" id="1.10.357.10">
    <property type="entry name" value="Tetracycline Repressor, domain 2"/>
    <property type="match status" value="1"/>
</dbReference>
<dbReference type="Pfam" id="PF17935">
    <property type="entry name" value="TetR_C_27"/>
    <property type="match status" value="1"/>
</dbReference>
<evidence type="ECO:0000256" key="1">
    <source>
        <dbReference type="ARBA" id="ARBA00023015"/>
    </source>
</evidence>
<dbReference type="InterPro" id="IPR050109">
    <property type="entry name" value="HTH-type_TetR-like_transc_reg"/>
</dbReference>
<dbReference type="PROSITE" id="PS50977">
    <property type="entry name" value="HTH_TETR_2"/>
    <property type="match status" value="1"/>
</dbReference>
<evidence type="ECO:0000256" key="4">
    <source>
        <dbReference type="PROSITE-ProRule" id="PRU00335"/>
    </source>
</evidence>
<dbReference type="EMBL" id="BAAAUV010000009">
    <property type="protein sequence ID" value="GAA3217425.1"/>
    <property type="molecule type" value="Genomic_DNA"/>
</dbReference>
<dbReference type="SUPFAM" id="SSF48498">
    <property type="entry name" value="Tetracyclin repressor-like, C-terminal domain"/>
    <property type="match status" value="1"/>
</dbReference>
<proteinExistence type="predicted"/>
<protein>
    <submittedName>
        <fullName evidence="6">TetR family transcriptional regulator</fullName>
    </submittedName>
</protein>
<dbReference type="InterPro" id="IPR041478">
    <property type="entry name" value="TetR_C_27"/>
</dbReference>
<dbReference type="PRINTS" id="PR00455">
    <property type="entry name" value="HTHTETR"/>
</dbReference>
<dbReference type="Proteomes" id="UP001501237">
    <property type="component" value="Unassembled WGS sequence"/>
</dbReference>
<dbReference type="PANTHER" id="PTHR30055:SF151">
    <property type="entry name" value="TRANSCRIPTIONAL REGULATORY PROTEIN"/>
    <property type="match status" value="1"/>
</dbReference>
<dbReference type="InterPro" id="IPR009057">
    <property type="entry name" value="Homeodomain-like_sf"/>
</dbReference>
<keyword evidence="7" id="KW-1185">Reference proteome</keyword>
<evidence type="ECO:0000313" key="6">
    <source>
        <dbReference type="EMBL" id="GAA3217425.1"/>
    </source>
</evidence>
<dbReference type="InterPro" id="IPR036271">
    <property type="entry name" value="Tet_transcr_reg_TetR-rel_C_sf"/>
</dbReference>
<name>A0ABP6QBB2_9ACTN</name>
<evidence type="ECO:0000259" key="5">
    <source>
        <dbReference type="PROSITE" id="PS50977"/>
    </source>
</evidence>
<feature type="DNA-binding region" description="H-T-H motif" evidence="4">
    <location>
        <begin position="28"/>
        <end position="47"/>
    </location>
</feature>
<feature type="domain" description="HTH tetR-type" evidence="5">
    <location>
        <begin position="5"/>
        <end position="65"/>
    </location>
</feature>
<keyword evidence="2 4" id="KW-0238">DNA-binding</keyword>